<protein>
    <submittedName>
        <fullName evidence="1">Uncharacterized protein</fullName>
    </submittedName>
</protein>
<proteinExistence type="predicted"/>
<dbReference type="AlphaFoldDB" id="Q3LBP3"/>
<sequence length="43" mass="5299">FRNFFSLVLSIFDFFMTQNYNLDNYLQYLNLKQLPTKLLSFKI</sequence>
<evidence type="ECO:0000313" key="1">
    <source>
        <dbReference type="EMBL" id="CAJ17906.1"/>
    </source>
</evidence>
<dbReference type="EMBL" id="AJ970654">
    <property type="protein sequence ID" value="CAJ17906.1"/>
    <property type="molecule type" value="Genomic_DNA"/>
</dbReference>
<organism evidence="1">
    <name type="scientific">Candidatus Phytoplasma solani</name>
    <dbReference type="NCBI Taxonomy" id="69896"/>
    <lineage>
        <taxon>Bacteria</taxon>
        <taxon>Bacillati</taxon>
        <taxon>Mycoplasmatota</taxon>
        <taxon>Mollicutes</taxon>
        <taxon>Acholeplasmatales</taxon>
        <taxon>Acholeplasmataceae</taxon>
        <taxon>Candidatus Phytoplasma</taxon>
        <taxon>16SrXII (Stolbur group)</taxon>
    </lineage>
</organism>
<feature type="non-terminal residue" evidence="1">
    <location>
        <position position="1"/>
    </location>
</feature>
<accession>Q3LBP3</accession>
<reference evidence="1" key="1">
    <citation type="journal article" date="2006" name="Appl. Environ. Microbiol.">
        <title>Stolbur phytoplasma genome survey achieved using a suppression subtractive hybridization approach with high specificity.</title>
        <authorList>
            <person name="Cimerman A."/>
            <person name="Arnaud G."/>
            <person name="Foissac X."/>
        </authorList>
    </citation>
    <scope>NUCLEOTIDE SEQUENCE</scope>
</reference>
<name>Q3LBP3_9MOLU</name>